<feature type="compositionally biased region" description="Low complexity" evidence="2">
    <location>
        <begin position="709"/>
        <end position="729"/>
    </location>
</feature>
<name>A0A388JSS6_CHABU</name>
<feature type="coiled-coil region" evidence="1">
    <location>
        <begin position="27"/>
        <end position="61"/>
    </location>
</feature>
<reference evidence="3 4" key="1">
    <citation type="journal article" date="2018" name="Cell">
        <title>The Chara Genome: Secondary Complexity and Implications for Plant Terrestrialization.</title>
        <authorList>
            <person name="Nishiyama T."/>
            <person name="Sakayama H."/>
            <person name="Vries J.D."/>
            <person name="Buschmann H."/>
            <person name="Saint-Marcoux D."/>
            <person name="Ullrich K.K."/>
            <person name="Haas F.B."/>
            <person name="Vanderstraeten L."/>
            <person name="Becker D."/>
            <person name="Lang D."/>
            <person name="Vosolsobe S."/>
            <person name="Rombauts S."/>
            <person name="Wilhelmsson P.K.I."/>
            <person name="Janitza P."/>
            <person name="Kern R."/>
            <person name="Heyl A."/>
            <person name="Rumpler F."/>
            <person name="Villalobos L.I.A.C."/>
            <person name="Clay J.M."/>
            <person name="Skokan R."/>
            <person name="Toyoda A."/>
            <person name="Suzuki Y."/>
            <person name="Kagoshima H."/>
            <person name="Schijlen E."/>
            <person name="Tajeshwar N."/>
            <person name="Catarino B."/>
            <person name="Hetherington A.J."/>
            <person name="Saltykova A."/>
            <person name="Bonnot C."/>
            <person name="Breuninger H."/>
            <person name="Symeonidi A."/>
            <person name="Radhakrishnan G.V."/>
            <person name="Van Nieuwerburgh F."/>
            <person name="Deforce D."/>
            <person name="Chang C."/>
            <person name="Karol K.G."/>
            <person name="Hedrich R."/>
            <person name="Ulvskov P."/>
            <person name="Glockner G."/>
            <person name="Delwiche C.F."/>
            <person name="Petrasek J."/>
            <person name="Van de Peer Y."/>
            <person name="Friml J."/>
            <person name="Beilby M."/>
            <person name="Dolan L."/>
            <person name="Kohara Y."/>
            <person name="Sugano S."/>
            <person name="Fujiyama A."/>
            <person name="Delaux P.-M."/>
            <person name="Quint M."/>
            <person name="TheiBen G."/>
            <person name="Hagemann M."/>
            <person name="Harholt J."/>
            <person name="Dunand C."/>
            <person name="Zachgo S."/>
            <person name="Langdale J."/>
            <person name="Maumus F."/>
            <person name="Straeten D.V.D."/>
            <person name="Gould S.B."/>
            <person name="Rensing S.A."/>
        </authorList>
    </citation>
    <scope>NUCLEOTIDE SEQUENCE [LARGE SCALE GENOMIC DNA]</scope>
    <source>
        <strain evidence="3 4">S276</strain>
    </source>
</reference>
<keyword evidence="4" id="KW-1185">Reference proteome</keyword>
<evidence type="ECO:0000313" key="4">
    <source>
        <dbReference type="Proteomes" id="UP000265515"/>
    </source>
</evidence>
<dbReference type="Proteomes" id="UP000265515">
    <property type="component" value="Unassembled WGS sequence"/>
</dbReference>
<feature type="compositionally biased region" description="Basic and acidic residues" evidence="2">
    <location>
        <begin position="538"/>
        <end position="553"/>
    </location>
</feature>
<dbReference type="EMBL" id="BFEA01000015">
    <property type="protein sequence ID" value="GBG60840.1"/>
    <property type="molecule type" value="Genomic_DNA"/>
</dbReference>
<feature type="region of interest" description="Disordered" evidence="2">
    <location>
        <begin position="178"/>
        <end position="215"/>
    </location>
</feature>
<protein>
    <submittedName>
        <fullName evidence="3">Uncharacterized protein</fullName>
    </submittedName>
</protein>
<keyword evidence="1" id="KW-0175">Coiled coil</keyword>
<feature type="compositionally biased region" description="Polar residues" evidence="2">
    <location>
        <begin position="205"/>
        <end position="215"/>
    </location>
</feature>
<proteinExistence type="predicted"/>
<evidence type="ECO:0000313" key="3">
    <source>
        <dbReference type="EMBL" id="GBG60840.1"/>
    </source>
</evidence>
<feature type="region of interest" description="Disordered" evidence="2">
    <location>
        <begin position="516"/>
        <end position="614"/>
    </location>
</feature>
<feature type="compositionally biased region" description="Low complexity" evidence="2">
    <location>
        <begin position="575"/>
        <end position="592"/>
    </location>
</feature>
<accession>A0A388JSS6</accession>
<feature type="region of interest" description="Disordered" evidence="2">
    <location>
        <begin position="638"/>
        <end position="755"/>
    </location>
</feature>
<evidence type="ECO:0000256" key="1">
    <source>
        <dbReference type="SAM" id="Coils"/>
    </source>
</evidence>
<dbReference type="AlphaFoldDB" id="A0A388JSS6"/>
<evidence type="ECO:0000256" key="2">
    <source>
        <dbReference type="SAM" id="MobiDB-lite"/>
    </source>
</evidence>
<dbReference type="Gramene" id="GBG60840">
    <property type="protein sequence ID" value="GBG60840"/>
    <property type="gene ID" value="CBR_g15963"/>
</dbReference>
<feature type="compositionally biased region" description="Gly residues" evidence="2">
    <location>
        <begin position="730"/>
        <end position="740"/>
    </location>
</feature>
<organism evidence="3 4">
    <name type="scientific">Chara braunii</name>
    <name type="common">Braun's stonewort</name>
    <dbReference type="NCBI Taxonomy" id="69332"/>
    <lineage>
        <taxon>Eukaryota</taxon>
        <taxon>Viridiplantae</taxon>
        <taxon>Streptophyta</taxon>
        <taxon>Charophyceae</taxon>
        <taxon>Charales</taxon>
        <taxon>Characeae</taxon>
        <taxon>Chara</taxon>
    </lineage>
</organism>
<sequence>MSGSTTSQSVGLQISQQQAMSDEDYEIAKANTLHAELQRQLQEVEEKRDKARIRKARLGARMQELGKLEAIDESTLDFVARSLQNSLVLTTYLRCLTTNVKNKLVNEASMDVHNFASFSQKAVDIEAKLGSAQQGPIDGRKKKKLPQDWRKKGNLMFVDHDGQANGIDDFSGLREEKEVDWSGETSDGGVAAPSREKAKGAGKQKVSQPKGQNDQRSPIWVKLGLDYEVWRDRVARDLDSLRGYLAENLASDDSKLQLTGVQVAADGDGGALNETKVTRRVLRDGRQMAMVMKKAVKVEIRNLSVAPTEEVLFKQQTLYWFDVSAHVHDNTYAYCVSCAFDYLMYDAHGRQEHCTDLRPEKVWCDRWCPLRAHCHEWYAYQMKSVNALEGHTAIKTTPMKNLPYVVTFRQAFVTRHGHIYNDEVGFDPRWRCPRASFPAIRPERAWRKFSYKKVLAIDHVWRGPYHEIIDVLAPMTAIYEELLADPSIMIHTTVDALEENFEEFPDIRHRASRSLEEMMETSECPDRKEDSQEGSSSRPDRMDRVARHPREGNLRQSNQGGDCTMLNTPSEEDTSAATPATTPSAVPAGGPTLLTPSVEPRFPTPLTTSASLSGISSNSAQGGLVGLIPGIPFTSGGQQIPGGVLRPSAMSRGMDSQAPAARVPSTTIPSHSMGGSGSGKGQNGRQRLSPPRQLGRGRASAMLEKRSAEQAASASSSSAALVSLSSRGRGNVGGRGGGGGNRRKGKSNLNIYNPTSPISPGLGVTSIQGDKKDKVLDTWLRTVPVWVRAKRTLVEEEVIIVASYLEGSAARWLNGLVASKGFGRNMGDWAKTHTLESFMDLVEAQIAIDGLLKLDARKYKFVCELTTTVERLTVVPGVEYNPQVLLTMFFRCLPADIKNLSASEDRLEYHTFETFSKKALDLEATLVGAQTPPTDGRKKKAPQEWKKKGSRLMMVDSDGNEMEIDDVSDFVESSGRWLRQGRSTKELGASRQPKQNSCLG</sequence>
<feature type="region of interest" description="Disordered" evidence="2">
    <location>
        <begin position="928"/>
        <end position="948"/>
    </location>
</feature>
<feature type="region of interest" description="Disordered" evidence="2">
    <location>
        <begin position="981"/>
        <end position="1000"/>
    </location>
</feature>
<comment type="caution">
    <text evidence="3">The sequence shown here is derived from an EMBL/GenBank/DDBJ whole genome shotgun (WGS) entry which is preliminary data.</text>
</comment>
<feature type="compositionally biased region" description="Polar residues" evidence="2">
    <location>
        <begin position="554"/>
        <end position="569"/>
    </location>
</feature>
<gene>
    <name evidence="3" type="ORF">CBR_g15963</name>
</gene>